<reference evidence="1 2" key="1">
    <citation type="submission" date="2024-01" db="EMBL/GenBank/DDBJ databases">
        <title>The complete chloroplast genome sequence of Lithospermum erythrorhizon: insights into the phylogenetic relationship among Boraginaceae species and the maternal lineages of purple gromwells.</title>
        <authorList>
            <person name="Okada T."/>
            <person name="Watanabe K."/>
        </authorList>
    </citation>
    <scope>NUCLEOTIDE SEQUENCE [LARGE SCALE GENOMIC DNA]</scope>
</reference>
<dbReference type="Proteomes" id="UP001454036">
    <property type="component" value="Unassembled WGS sequence"/>
</dbReference>
<protein>
    <submittedName>
        <fullName evidence="1">Uncharacterized protein</fullName>
    </submittedName>
</protein>
<evidence type="ECO:0000313" key="1">
    <source>
        <dbReference type="EMBL" id="GAA0179139.1"/>
    </source>
</evidence>
<proteinExistence type="predicted"/>
<keyword evidence="2" id="KW-1185">Reference proteome</keyword>
<comment type="caution">
    <text evidence="1">The sequence shown here is derived from an EMBL/GenBank/DDBJ whole genome shotgun (WGS) entry which is preliminary data.</text>
</comment>
<dbReference type="EMBL" id="BAABME010010480">
    <property type="protein sequence ID" value="GAA0179139.1"/>
    <property type="molecule type" value="Genomic_DNA"/>
</dbReference>
<name>A0AAV3RR36_LITER</name>
<evidence type="ECO:0000313" key="2">
    <source>
        <dbReference type="Proteomes" id="UP001454036"/>
    </source>
</evidence>
<sequence length="97" mass="10535">MVKAILFPPSILESTNGSLSSPFRIMEVSPPPLFYPLNVLGHEGAPGEMFDRNHMGVQLLMLLTQPTHLGPLPGQLAVPLQSMLVEGFFAISQSHRG</sequence>
<dbReference type="AlphaFoldDB" id="A0AAV3RR36"/>
<organism evidence="1 2">
    <name type="scientific">Lithospermum erythrorhizon</name>
    <name type="common">Purple gromwell</name>
    <name type="synonym">Lithospermum officinale var. erythrorhizon</name>
    <dbReference type="NCBI Taxonomy" id="34254"/>
    <lineage>
        <taxon>Eukaryota</taxon>
        <taxon>Viridiplantae</taxon>
        <taxon>Streptophyta</taxon>
        <taxon>Embryophyta</taxon>
        <taxon>Tracheophyta</taxon>
        <taxon>Spermatophyta</taxon>
        <taxon>Magnoliopsida</taxon>
        <taxon>eudicotyledons</taxon>
        <taxon>Gunneridae</taxon>
        <taxon>Pentapetalae</taxon>
        <taxon>asterids</taxon>
        <taxon>lamiids</taxon>
        <taxon>Boraginales</taxon>
        <taxon>Boraginaceae</taxon>
        <taxon>Boraginoideae</taxon>
        <taxon>Lithospermeae</taxon>
        <taxon>Lithospermum</taxon>
    </lineage>
</organism>
<accession>A0AAV3RR36</accession>
<gene>
    <name evidence="1" type="ORF">LIER_29937</name>
</gene>